<accession>A0ABT4GAX1</accession>
<evidence type="ECO:0000256" key="3">
    <source>
        <dbReference type="ARBA" id="ARBA00022605"/>
    </source>
</evidence>
<dbReference type="GO" id="GO:0004160">
    <property type="term" value="F:dihydroxy-acid dehydratase activity"/>
    <property type="evidence" value="ECO:0007669"/>
    <property type="project" value="UniProtKB-EC"/>
</dbReference>
<keyword evidence="5 15" id="KW-0479">Metal-binding</keyword>
<feature type="binding site" evidence="15">
    <location>
        <position position="83"/>
    </location>
    <ligand>
        <name>Mg(2+)</name>
        <dbReference type="ChEBI" id="CHEBI:18420"/>
    </ligand>
</feature>
<evidence type="ECO:0000256" key="11">
    <source>
        <dbReference type="ARBA" id="ARBA00029304"/>
    </source>
</evidence>
<name>A0ABT4GAX1_9BACL</name>
<dbReference type="Pfam" id="PF24877">
    <property type="entry name" value="ILV_EDD_C"/>
    <property type="match status" value="1"/>
</dbReference>
<dbReference type="PANTHER" id="PTHR43661:SF3">
    <property type="entry name" value="D-XYLONATE DEHYDRATASE YAGF-RELATED"/>
    <property type="match status" value="1"/>
</dbReference>
<dbReference type="SUPFAM" id="SSF52016">
    <property type="entry name" value="LeuD/IlvD-like"/>
    <property type="match status" value="1"/>
</dbReference>
<feature type="domain" description="Dihydroxy-acid/6-phosphogluconate dehydratase N-terminal" evidence="16">
    <location>
        <begin position="36"/>
        <end position="355"/>
    </location>
</feature>
<feature type="modified residue" description="N6-carboxylysine" evidence="15">
    <location>
        <position position="126"/>
    </location>
</feature>
<dbReference type="PROSITE" id="PS00887">
    <property type="entry name" value="ILVD_EDD_2"/>
    <property type="match status" value="1"/>
</dbReference>
<dbReference type="InterPro" id="IPR056740">
    <property type="entry name" value="ILV_EDD_C"/>
</dbReference>
<dbReference type="InterPro" id="IPR020558">
    <property type="entry name" value="DiOHA_6PGluconate_deHydtase_CS"/>
</dbReference>
<dbReference type="HAMAP" id="MF_00012">
    <property type="entry name" value="IlvD"/>
    <property type="match status" value="1"/>
</dbReference>
<dbReference type="InterPro" id="IPR000581">
    <property type="entry name" value="ILV_EDD_N"/>
</dbReference>
<evidence type="ECO:0000256" key="5">
    <source>
        <dbReference type="ARBA" id="ARBA00022723"/>
    </source>
</evidence>
<organism evidence="18 19">
    <name type="scientific">Paenibacillus alginolyticus</name>
    <dbReference type="NCBI Taxonomy" id="59839"/>
    <lineage>
        <taxon>Bacteria</taxon>
        <taxon>Bacillati</taxon>
        <taxon>Bacillota</taxon>
        <taxon>Bacilli</taxon>
        <taxon>Bacillales</taxon>
        <taxon>Paenibacillaceae</taxon>
        <taxon>Paenibacillus</taxon>
    </lineage>
</organism>
<evidence type="ECO:0000256" key="10">
    <source>
        <dbReference type="ARBA" id="ARBA00023304"/>
    </source>
</evidence>
<dbReference type="PROSITE" id="PS00886">
    <property type="entry name" value="ILVD_EDD_1"/>
    <property type="match status" value="1"/>
</dbReference>
<evidence type="ECO:0000313" key="19">
    <source>
        <dbReference type="Proteomes" id="UP001527099"/>
    </source>
</evidence>
<comment type="caution">
    <text evidence="15">Lacks conserved residue(s) required for the propagation of feature annotation.</text>
</comment>
<proteinExistence type="inferred from homology"/>
<dbReference type="InterPro" id="IPR004404">
    <property type="entry name" value="DihydroxyA_deHydtase"/>
</dbReference>
<evidence type="ECO:0000256" key="8">
    <source>
        <dbReference type="ARBA" id="ARBA00023014"/>
    </source>
</evidence>
<comment type="cofactor">
    <cofactor evidence="15">
        <name>[2Fe-2S] cluster</name>
        <dbReference type="ChEBI" id="CHEBI:190135"/>
    </cofactor>
    <text evidence="15">Binds 1 [2Fe-2S] cluster per subunit. This cluster acts as a Lewis acid cofactor.</text>
</comment>
<feature type="domain" description="Dihydroxy-acid/6-phosphogluconate dehydratase C-terminal" evidence="17">
    <location>
        <begin position="365"/>
        <end position="557"/>
    </location>
</feature>
<feature type="binding site" description="via carbamate group" evidence="15">
    <location>
        <position position="126"/>
    </location>
    <ligand>
        <name>Mg(2+)</name>
        <dbReference type="ChEBI" id="CHEBI:18420"/>
    </ligand>
</feature>
<evidence type="ECO:0000256" key="12">
    <source>
        <dbReference type="ARBA" id="ARBA00029436"/>
    </source>
</evidence>
<protein>
    <recommendedName>
        <fullName evidence="14 15">Dihydroxy-acid dehydratase</fullName>
        <shortName evidence="15">DAD</shortName>
        <ecNumber evidence="14 15">4.2.1.9</ecNumber>
    </recommendedName>
</protein>
<dbReference type="Gene3D" id="3.50.30.80">
    <property type="entry name" value="IlvD/EDD C-terminal domain-like"/>
    <property type="match status" value="1"/>
</dbReference>
<comment type="caution">
    <text evidence="18">The sequence shown here is derived from an EMBL/GenBank/DDBJ whole genome shotgun (WGS) entry which is preliminary data.</text>
</comment>
<evidence type="ECO:0000256" key="7">
    <source>
        <dbReference type="ARBA" id="ARBA00023004"/>
    </source>
</evidence>
<evidence type="ECO:0000256" key="14">
    <source>
        <dbReference type="ARBA" id="ARBA00029490"/>
    </source>
</evidence>
<feature type="binding site" evidence="15">
    <location>
        <position position="450"/>
    </location>
    <ligand>
        <name>Mg(2+)</name>
        <dbReference type="ChEBI" id="CHEBI:18420"/>
    </ligand>
</feature>
<evidence type="ECO:0000259" key="17">
    <source>
        <dbReference type="Pfam" id="PF24877"/>
    </source>
</evidence>
<keyword evidence="19" id="KW-1185">Reference proteome</keyword>
<feature type="active site" description="Proton acceptor" evidence="15">
    <location>
        <position position="476"/>
    </location>
</feature>
<evidence type="ECO:0000256" key="13">
    <source>
        <dbReference type="ARBA" id="ARBA00029437"/>
    </source>
</evidence>
<evidence type="ECO:0000259" key="16">
    <source>
        <dbReference type="Pfam" id="PF00920"/>
    </source>
</evidence>
<comment type="catalytic activity">
    <reaction evidence="11">
        <text>(2R)-2,3-dihydroxy-3-methylbutanoate = 3-methyl-2-oxobutanoate + H2O</text>
        <dbReference type="Rhea" id="RHEA:24809"/>
        <dbReference type="ChEBI" id="CHEBI:11851"/>
        <dbReference type="ChEBI" id="CHEBI:15377"/>
        <dbReference type="ChEBI" id="CHEBI:49072"/>
        <dbReference type="EC" id="4.2.1.9"/>
    </reaction>
    <physiologicalReaction direction="left-to-right" evidence="11">
        <dbReference type="Rhea" id="RHEA:24810"/>
    </physiologicalReaction>
</comment>
<evidence type="ECO:0000256" key="9">
    <source>
        <dbReference type="ARBA" id="ARBA00023239"/>
    </source>
</evidence>
<dbReference type="NCBIfam" id="NF002068">
    <property type="entry name" value="PRK00911.1"/>
    <property type="match status" value="1"/>
</dbReference>
<keyword evidence="7 15" id="KW-0408">Iron</keyword>
<keyword evidence="9 15" id="KW-0456">Lyase</keyword>
<evidence type="ECO:0000256" key="2">
    <source>
        <dbReference type="ARBA" id="ARBA00006486"/>
    </source>
</evidence>
<comment type="catalytic activity">
    <reaction evidence="15">
        <text>(2R,3R)-2,3-dihydroxy-3-methylpentanoate = (S)-3-methyl-2-oxopentanoate + H2O</text>
        <dbReference type="Rhea" id="RHEA:27694"/>
        <dbReference type="ChEBI" id="CHEBI:15377"/>
        <dbReference type="ChEBI" id="CHEBI:35146"/>
        <dbReference type="ChEBI" id="CHEBI:49258"/>
        <dbReference type="EC" id="4.2.1.9"/>
    </reaction>
</comment>
<dbReference type="Proteomes" id="UP001527099">
    <property type="component" value="Unassembled WGS sequence"/>
</dbReference>
<comment type="subunit">
    <text evidence="15">Homodimer.</text>
</comment>
<keyword evidence="10 15" id="KW-0100">Branched-chain amino acid biosynthesis</keyword>
<keyword evidence="3 15" id="KW-0028">Amino-acid biosynthesis</keyword>
<comment type="similarity">
    <text evidence="2 15">Belongs to the IlvD/Edd family.</text>
</comment>
<feature type="binding site" evidence="15">
    <location>
        <position position="125"/>
    </location>
    <ligand>
        <name>Mg(2+)</name>
        <dbReference type="ChEBI" id="CHEBI:18420"/>
    </ligand>
</feature>
<evidence type="ECO:0000256" key="15">
    <source>
        <dbReference type="HAMAP-Rule" id="MF_00012"/>
    </source>
</evidence>
<dbReference type="SUPFAM" id="SSF143975">
    <property type="entry name" value="IlvD/EDD N-terminal domain-like"/>
    <property type="match status" value="1"/>
</dbReference>
<sequence>MAHPKQRSDMIKKGFDRAPHRSLLRAAGVKEEDFGKPFIAVCNSYIDIIPGHVHLQEFGKLVKEAIREAGGVPFEFNTIGVDDGIAMGHIGMRYSLPSREIIADSLETVVNAHWFDGLICIPNCDKITPGMIMGALRVNIPTMLVSGGPMKAGKDKNGKSISLSSVFEGVGAFQAGKLDEAGLEELEQYGCPTCGSCSGMFTANSMNCLAEGLGLAMPGNGTILAVAEERKQFVKDCAKQLMVLIEKDIKPRDIVTIEAIDNAFALDMAMGGSTNTVLHTLAIAAEAGIEYPISRINEVAERVPHLAKIAPASDYHIEDVHLAGGVSAIINELLKKPGAFDGDRMTVTAKTLRENVAGCEIVNHDVLRPITNPHSERGGLAVLFGNLAPEGSIVKVGAVDKSVGGRHVGPAICFNSQDEALYGIANGHVKEGHVVVIRYEGPKGGPGMPEMLAPTSQIVGMGLGAKVALITDGRFSGASRGISIGHISPEAAEGGPLAFVHDGDIIDVDMDGRKIELQISDEEFAKRRESWTEFQPKIQTGYLARYTKMVTNASAGAILKF</sequence>
<evidence type="ECO:0000256" key="4">
    <source>
        <dbReference type="ARBA" id="ARBA00022714"/>
    </source>
</evidence>
<evidence type="ECO:0000256" key="1">
    <source>
        <dbReference type="ARBA" id="ARBA00001946"/>
    </source>
</evidence>
<comment type="pathway">
    <text evidence="12 15">Amino-acid biosynthesis; L-valine biosynthesis; L-valine from pyruvate: step 3/4.</text>
</comment>
<evidence type="ECO:0000256" key="6">
    <source>
        <dbReference type="ARBA" id="ARBA00022842"/>
    </source>
</evidence>
<dbReference type="Pfam" id="PF00920">
    <property type="entry name" value="ILVD_EDD_N"/>
    <property type="match status" value="1"/>
</dbReference>
<dbReference type="InterPro" id="IPR042096">
    <property type="entry name" value="Dihydro-acid_dehy_C"/>
</dbReference>
<dbReference type="PANTHER" id="PTHR43661">
    <property type="entry name" value="D-XYLONATE DEHYDRATASE"/>
    <property type="match status" value="1"/>
</dbReference>
<dbReference type="EMBL" id="JAMDMX010000032">
    <property type="protein sequence ID" value="MCY9693335.1"/>
    <property type="molecule type" value="Genomic_DNA"/>
</dbReference>
<evidence type="ECO:0000313" key="18">
    <source>
        <dbReference type="EMBL" id="MCY9693335.1"/>
    </source>
</evidence>
<dbReference type="RefSeq" id="WP_029194824.1">
    <property type="nucleotide sequence ID" value="NZ_JAMDMW010000087.1"/>
</dbReference>
<comment type="pathway">
    <text evidence="13 15">Amino-acid biosynthesis; L-isoleucine biosynthesis; L-isoleucine from 2-oxobutanoate: step 3/4.</text>
</comment>
<dbReference type="InterPro" id="IPR037237">
    <property type="entry name" value="IlvD/EDD_N"/>
</dbReference>
<comment type="function">
    <text evidence="15">Functions in the biosynthesis of branched-chain amino acids. Catalyzes the dehydration of (2R,3R)-2,3-dihydroxy-3-methylpentanoate (2,3-dihydroxy-3-methylvalerate) into 2-oxo-3-methylpentanoate (2-oxo-3-methylvalerate) and of (2R)-2,3-dihydroxy-3-methylbutanoate (2,3-dihydroxyisovalerate) into 2-oxo-3-methylbutanoate (2-oxoisovalerate), the penultimate precursor to L-isoleucine and L-valine, respectively.</text>
</comment>
<dbReference type="NCBIfam" id="TIGR00110">
    <property type="entry name" value="ilvD"/>
    <property type="match status" value="1"/>
</dbReference>
<keyword evidence="6 15" id="KW-0460">Magnesium</keyword>
<keyword evidence="8 15" id="KW-0411">Iron-sulfur</keyword>
<dbReference type="EC" id="4.2.1.9" evidence="14 15"/>
<comment type="cofactor">
    <cofactor evidence="1 15">
        <name>Mg(2+)</name>
        <dbReference type="ChEBI" id="CHEBI:18420"/>
    </cofactor>
</comment>
<keyword evidence="4 15" id="KW-0001">2Fe-2S</keyword>
<reference evidence="18 19" key="1">
    <citation type="submission" date="2022-05" db="EMBL/GenBank/DDBJ databases">
        <title>Genome Sequencing of Bee-Associated Microbes.</title>
        <authorList>
            <person name="Dunlap C."/>
        </authorList>
    </citation>
    <scope>NUCLEOTIDE SEQUENCE [LARGE SCALE GENOMIC DNA]</scope>
    <source>
        <strain evidence="18 19">NRRL B-14421</strain>
    </source>
</reference>
<gene>
    <name evidence="15 18" type="primary">ilvD</name>
    <name evidence="18" type="ORF">M5X19_10595</name>
</gene>